<name>A0A150MYF5_9BACL</name>
<proteinExistence type="predicted"/>
<dbReference type="Proteomes" id="UP000075324">
    <property type="component" value="Unassembled WGS sequence"/>
</dbReference>
<dbReference type="EMBL" id="LQYW01000062">
    <property type="protein sequence ID" value="KYD29489.1"/>
    <property type="molecule type" value="Genomic_DNA"/>
</dbReference>
<sequence length="37" mass="4439">MPMRIVLAFSGAGEGKKKVFHFYGNEKIQKWQWICFY</sequence>
<evidence type="ECO:0000313" key="2">
    <source>
        <dbReference type="Proteomes" id="UP000075324"/>
    </source>
</evidence>
<accession>A0A150MYF5</accession>
<comment type="caution">
    <text evidence="1">The sequence shown here is derived from an EMBL/GenBank/DDBJ whole genome shotgun (WGS) entry which is preliminary data.</text>
</comment>
<organism evidence="1 2">
    <name type="scientific">Parageobacillus toebii</name>
    <dbReference type="NCBI Taxonomy" id="153151"/>
    <lineage>
        <taxon>Bacteria</taxon>
        <taxon>Bacillati</taxon>
        <taxon>Bacillota</taxon>
        <taxon>Bacilli</taxon>
        <taxon>Bacillales</taxon>
        <taxon>Anoxybacillaceae</taxon>
        <taxon>Parageobacillus</taxon>
    </lineage>
</organism>
<evidence type="ECO:0000313" key="1">
    <source>
        <dbReference type="EMBL" id="KYD29489.1"/>
    </source>
</evidence>
<dbReference type="AlphaFoldDB" id="A0A150MYF5"/>
<protein>
    <submittedName>
        <fullName evidence="1">Uncharacterized protein</fullName>
    </submittedName>
</protein>
<reference evidence="1 2" key="1">
    <citation type="submission" date="2016-01" db="EMBL/GenBank/DDBJ databases">
        <title>Draft Genome Sequences of Seven Thermophilic Sporeformers Isolated from Foods.</title>
        <authorList>
            <person name="Berendsen E.M."/>
            <person name="Wells-Bennik M.H."/>
            <person name="Krawcyk A.O."/>
            <person name="De Jong A."/>
            <person name="Holsappel S."/>
            <person name="Eijlander R.T."/>
            <person name="Kuipers O.P."/>
        </authorList>
    </citation>
    <scope>NUCLEOTIDE SEQUENCE [LARGE SCALE GENOMIC DNA]</scope>
    <source>
        <strain evidence="1 2">B4110</strain>
    </source>
</reference>
<gene>
    <name evidence="1" type="ORF">B4110_1059</name>
</gene>
<dbReference type="PATRIC" id="fig|153151.4.peg.3445"/>